<dbReference type="OrthoDB" id="9814487at2"/>
<proteinExistence type="inferred from homology"/>
<evidence type="ECO:0000259" key="3">
    <source>
        <dbReference type="PROSITE" id="PS01031"/>
    </source>
</evidence>
<gene>
    <name evidence="5" type="ORF">FUA48_09770</name>
</gene>
<dbReference type="RefSeq" id="WP_147583363.1">
    <property type="nucleotide sequence ID" value="NZ_CP042831.1"/>
</dbReference>
<accession>A0A5B9FYA5</accession>
<sequence length="150" mass="17125">MNLLKRNGNAGMGFPGLFFDDIFGRELFNWENGNFSTTSTTLPSVNIRESADHFEVEVAAPGMDKNDFSVTLEENTLTISSGKEQNENTQEGYYTRREFSYQSFQRSFELPKNVVDEDQISARYENGLLLLTIPKKEEAKQKPPRLIEIS</sequence>
<organism evidence="5 6">
    <name type="scientific">Flavobacterium alkalisoli</name>
    <dbReference type="NCBI Taxonomy" id="2602769"/>
    <lineage>
        <taxon>Bacteria</taxon>
        <taxon>Pseudomonadati</taxon>
        <taxon>Bacteroidota</taxon>
        <taxon>Flavobacteriia</taxon>
        <taxon>Flavobacteriales</taxon>
        <taxon>Flavobacteriaceae</taxon>
        <taxon>Flavobacterium</taxon>
    </lineage>
</organism>
<protein>
    <submittedName>
        <fullName evidence="5">Hsp20/alpha crystallin family protein</fullName>
    </submittedName>
</protein>
<feature type="domain" description="CS" evidence="4">
    <location>
        <begin position="40"/>
        <end position="147"/>
    </location>
</feature>
<evidence type="ECO:0000259" key="4">
    <source>
        <dbReference type="PROSITE" id="PS51203"/>
    </source>
</evidence>
<dbReference type="InterPro" id="IPR002068">
    <property type="entry name" value="A-crystallin/Hsp20_dom"/>
</dbReference>
<dbReference type="SUPFAM" id="SSF49764">
    <property type="entry name" value="HSP20-like chaperones"/>
    <property type="match status" value="1"/>
</dbReference>
<dbReference type="PROSITE" id="PS51203">
    <property type="entry name" value="CS"/>
    <property type="match status" value="1"/>
</dbReference>
<reference evidence="5 6" key="1">
    <citation type="submission" date="2019-08" db="EMBL/GenBank/DDBJ databases">
        <title>Flavobacterium alkalisoli sp. nov., isolated from rhizosphere soil of Suaeda salsa.</title>
        <authorList>
            <person name="Sun J.-Q."/>
            <person name="Xu L."/>
        </authorList>
    </citation>
    <scope>NUCLEOTIDE SEQUENCE [LARGE SCALE GENOMIC DNA]</scope>
    <source>
        <strain evidence="5 6">XS-5</strain>
    </source>
</reference>
<evidence type="ECO:0000256" key="2">
    <source>
        <dbReference type="RuleBase" id="RU003616"/>
    </source>
</evidence>
<dbReference type="InterPro" id="IPR008978">
    <property type="entry name" value="HSP20-like_chaperone"/>
</dbReference>
<dbReference type="CDD" id="cd06464">
    <property type="entry name" value="ACD_sHsps-like"/>
    <property type="match status" value="1"/>
</dbReference>
<dbReference type="Proteomes" id="UP000321222">
    <property type="component" value="Chromosome"/>
</dbReference>
<evidence type="ECO:0000313" key="6">
    <source>
        <dbReference type="Proteomes" id="UP000321222"/>
    </source>
</evidence>
<dbReference type="InterPro" id="IPR007052">
    <property type="entry name" value="CS_dom"/>
</dbReference>
<keyword evidence="6" id="KW-1185">Reference proteome</keyword>
<dbReference type="KEGG" id="fak:FUA48_09770"/>
<dbReference type="PROSITE" id="PS01031">
    <property type="entry name" value="SHSP"/>
    <property type="match status" value="1"/>
</dbReference>
<dbReference type="EMBL" id="CP042831">
    <property type="protein sequence ID" value="QEE49862.1"/>
    <property type="molecule type" value="Genomic_DNA"/>
</dbReference>
<evidence type="ECO:0000313" key="5">
    <source>
        <dbReference type="EMBL" id="QEE49862.1"/>
    </source>
</evidence>
<dbReference type="InterPro" id="IPR031107">
    <property type="entry name" value="Small_HSP"/>
</dbReference>
<comment type="similarity">
    <text evidence="1 2">Belongs to the small heat shock protein (HSP20) family.</text>
</comment>
<dbReference type="AlphaFoldDB" id="A0A5B9FYA5"/>
<evidence type="ECO:0000256" key="1">
    <source>
        <dbReference type="PROSITE-ProRule" id="PRU00285"/>
    </source>
</evidence>
<name>A0A5B9FYA5_9FLAO</name>
<dbReference type="Gene3D" id="2.60.40.790">
    <property type="match status" value="1"/>
</dbReference>
<dbReference type="PANTHER" id="PTHR11527">
    <property type="entry name" value="HEAT-SHOCK PROTEIN 20 FAMILY MEMBER"/>
    <property type="match status" value="1"/>
</dbReference>
<feature type="domain" description="SHSP" evidence="3">
    <location>
        <begin position="36"/>
        <end position="150"/>
    </location>
</feature>
<dbReference type="Pfam" id="PF00011">
    <property type="entry name" value="HSP20"/>
    <property type="match status" value="1"/>
</dbReference>